<keyword evidence="8 19" id="KW-0732">Signal</keyword>
<keyword evidence="10 17" id="KW-0547">Nucleotide-binding</keyword>
<keyword evidence="15" id="KW-0675">Receptor</keyword>
<comment type="subcellular location">
    <subcellularLocation>
        <location evidence="1">Membrane</location>
        <topology evidence="1">Single-pass type I membrane protein</topology>
    </subcellularLocation>
</comment>
<keyword evidence="22" id="KW-1185">Reference proteome</keyword>
<dbReference type="EC" id="2.7.11.1" evidence="4"/>
<dbReference type="InterPro" id="IPR001220">
    <property type="entry name" value="Legume_lectin_dom"/>
</dbReference>
<sequence>MHVATLFLLLLLDLAVANGAVDEFAYNGFAGAGDGELVLDGAASVTPDGLLRLTGGSGEKGHAFYARPLGFRNGSGGGGGVRSFTSTFVFGIMSSFTDLAGHGIAFAVSSTRDFSGAAAAEYLGLFNRATNGDPASGRVLAVELDTMYTPEFRDIDDNHVGVDVNGLDSVAASTAGYYTPGGSFRNLSLTSRRAMQVWVEYDAGDARLDVTLHQLTKPKPARPLLSVKPANLSAAFSDQMYVGFSSSTGSDDTSHYVLGWSFSLSGIAQDLDYAKLPSLPPVTATAASTKHMPVKIWLPVSLSVTVVAAIVMFLLFRRQRRAIYVELVEDWEVEFGPHRFAYKDLHKATKGFHDDMVLGVGGFGKVYKGVMPGSDIDVAIKKICHDSKQGMREFIAEIVSLGRLRHRNIVQLLGYCRRKGELLLVYDYMINGSLDKYLYGEGKPILNWAQRINIIKGAASGLLYLHEEWEQVVIHRDIKASNVLLDSNMNGRLGDFGVARLYDHGAEPSTTTIVGTMGYLDPELTRTGQATTSSDVFAFGAFVLEVVCGRRPVQPRAAAGGERLVLVDWVLRSWRSGEIAGAVDARLGGGFAAGEAEAMLKLALLCTHRLPAARPGMRRVVQWLDGGGGCGDVLDRLSPGHMDVAAPAFLCHDDDDDDDFVAMSFPSASTATSPTTRFTG</sequence>
<evidence type="ECO:0000259" key="20">
    <source>
        <dbReference type="PROSITE" id="PS50011"/>
    </source>
</evidence>
<dbReference type="GO" id="GO:0004674">
    <property type="term" value="F:protein serine/threonine kinase activity"/>
    <property type="evidence" value="ECO:0007669"/>
    <property type="project" value="UniProtKB-KW"/>
</dbReference>
<dbReference type="SUPFAM" id="SSF49899">
    <property type="entry name" value="Concanavalin A-like lectins/glucanases"/>
    <property type="match status" value="1"/>
</dbReference>
<protein>
    <recommendedName>
        <fullName evidence="4">non-specific serine/threonine protein kinase</fullName>
        <ecNumber evidence="4">2.7.11.1</ecNumber>
    </recommendedName>
</protein>
<evidence type="ECO:0000256" key="11">
    <source>
        <dbReference type="ARBA" id="ARBA00022777"/>
    </source>
</evidence>
<evidence type="ECO:0000256" key="10">
    <source>
        <dbReference type="ARBA" id="ARBA00022741"/>
    </source>
</evidence>
<keyword evidence="11" id="KW-0418">Kinase</keyword>
<dbReference type="CDD" id="cd14066">
    <property type="entry name" value="STKc_IRAK"/>
    <property type="match status" value="1"/>
</dbReference>
<dbReference type="PROSITE" id="PS00107">
    <property type="entry name" value="PROTEIN_KINASE_ATP"/>
    <property type="match status" value="1"/>
</dbReference>
<dbReference type="InterPro" id="IPR013320">
    <property type="entry name" value="ConA-like_dom_sf"/>
</dbReference>
<dbReference type="PROSITE" id="PS50011">
    <property type="entry name" value="PROTEIN_KINASE_DOM"/>
    <property type="match status" value="1"/>
</dbReference>
<dbReference type="InterPro" id="IPR050528">
    <property type="entry name" value="L-type_Lectin-RKs"/>
</dbReference>
<dbReference type="eggNOG" id="ENOG502QSJ4">
    <property type="taxonomic scope" value="Eukaryota"/>
</dbReference>
<dbReference type="InterPro" id="IPR017441">
    <property type="entry name" value="Protein_kinase_ATP_BS"/>
</dbReference>
<feature type="transmembrane region" description="Helical" evidence="18">
    <location>
        <begin position="296"/>
        <end position="316"/>
    </location>
</feature>
<accession>A0A0D9ZDR2</accession>
<dbReference type="STRING" id="40148.A0A0D9ZDR2"/>
<dbReference type="InterPro" id="IPR000719">
    <property type="entry name" value="Prot_kinase_dom"/>
</dbReference>
<keyword evidence="16" id="KW-0325">Glycoprotein</keyword>
<dbReference type="InterPro" id="IPR011009">
    <property type="entry name" value="Kinase-like_dom_sf"/>
</dbReference>
<evidence type="ECO:0000256" key="14">
    <source>
        <dbReference type="ARBA" id="ARBA00023136"/>
    </source>
</evidence>
<evidence type="ECO:0000256" key="2">
    <source>
        <dbReference type="ARBA" id="ARBA00008536"/>
    </source>
</evidence>
<dbReference type="PROSITE" id="PS00108">
    <property type="entry name" value="PROTEIN_KINASE_ST"/>
    <property type="match status" value="1"/>
</dbReference>
<keyword evidence="12 17" id="KW-0067">ATP-binding</keyword>
<dbReference type="Gene3D" id="2.60.120.200">
    <property type="match status" value="1"/>
</dbReference>
<evidence type="ECO:0000256" key="13">
    <source>
        <dbReference type="ARBA" id="ARBA00022989"/>
    </source>
</evidence>
<evidence type="ECO:0000256" key="12">
    <source>
        <dbReference type="ARBA" id="ARBA00022840"/>
    </source>
</evidence>
<dbReference type="GO" id="GO:0030246">
    <property type="term" value="F:carbohydrate binding"/>
    <property type="evidence" value="ECO:0007669"/>
    <property type="project" value="UniProtKB-KW"/>
</dbReference>
<name>A0A0D9ZDR2_9ORYZ</name>
<evidence type="ECO:0000313" key="21">
    <source>
        <dbReference type="EnsemblPlants" id="OGLUM03G35450.1"/>
    </source>
</evidence>
<dbReference type="Proteomes" id="UP000026961">
    <property type="component" value="Chromosome 3"/>
</dbReference>
<dbReference type="FunFam" id="3.30.200.20:FF:000805">
    <property type="entry name" value="L-type lectin-domain containing receptor kinase V.9"/>
    <property type="match status" value="1"/>
</dbReference>
<evidence type="ECO:0000256" key="8">
    <source>
        <dbReference type="ARBA" id="ARBA00022729"/>
    </source>
</evidence>
<evidence type="ECO:0000313" key="22">
    <source>
        <dbReference type="Proteomes" id="UP000026961"/>
    </source>
</evidence>
<dbReference type="HOGENOM" id="CLU_000288_62_3_1"/>
<dbReference type="Gramene" id="OGLUM03G35450.1">
    <property type="protein sequence ID" value="OGLUM03G35450.1"/>
    <property type="gene ID" value="OGLUM03G35450"/>
</dbReference>
<dbReference type="Gene3D" id="3.30.200.20">
    <property type="entry name" value="Phosphorylase Kinase, domain 1"/>
    <property type="match status" value="1"/>
</dbReference>
<dbReference type="Gene3D" id="1.10.510.10">
    <property type="entry name" value="Transferase(Phosphotransferase) domain 1"/>
    <property type="match status" value="1"/>
</dbReference>
<feature type="chain" id="PRO_5002352098" description="non-specific serine/threonine protein kinase" evidence="19">
    <location>
        <begin position="20"/>
        <end position="680"/>
    </location>
</feature>
<keyword evidence="9" id="KW-0430">Lectin</keyword>
<dbReference type="PANTHER" id="PTHR27007">
    <property type="match status" value="1"/>
</dbReference>
<keyword evidence="5" id="KW-0723">Serine/threonine-protein kinase</keyword>
<dbReference type="GO" id="GO:0016020">
    <property type="term" value="C:membrane"/>
    <property type="evidence" value="ECO:0007669"/>
    <property type="project" value="UniProtKB-SubCell"/>
</dbReference>
<keyword evidence="14 18" id="KW-0472">Membrane</keyword>
<dbReference type="FunFam" id="2.60.120.200:FF:000051">
    <property type="entry name" value="L-type lectin-domain containing receptor kinase V.9"/>
    <property type="match status" value="1"/>
</dbReference>
<dbReference type="Pfam" id="PF00139">
    <property type="entry name" value="Lectin_legB"/>
    <property type="match status" value="1"/>
</dbReference>
<dbReference type="SMART" id="SM00220">
    <property type="entry name" value="S_TKc"/>
    <property type="match status" value="1"/>
</dbReference>
<comment type="similarity">
    <text evidence="3">In the C-terminal section; belongs to the protein kinase superfamily. Ser/Thr protein kinase family.</text>
</comment>
<evidence type="ECO:0000256" key="15">
    <source>
        <dbReference type="ARBA" id="ARBA00023170"/>
    </source>
</evidence>
<evidence type="ECO:0000256" key="1">
    <source>
        <dbReference type="ARBA" id="ARBA00004479"/>
    </source>
</evidence>
<comment type="similarity">
    <text evidence="2">In the N-terminal section; belongs to the leguminous lectin family.</text>
</comment>
<evidence type="ECO:0000256" key="9">
    <source>
        <dbReference type="ARBA" id="ARBA00022734"/>
    </source>
</evidence>
<evidence type="ECO:0000256" key="18">
    <source>
        <dbReference type="SAM" id="Phobius"/>
    </source>
</evidence>
<evidence type="ECO:0000256" key="16">
    <source>
        <dbReference type="ARBA" id="ARBA00023180"/>
    </source>
</evidence>
<evidence type="ECO:0000256" key="19">
    <source>
        <dbReference type="SAM" id="SignalP"/>
    </source>
</evidence>
<dbReference type="Pfam" id="PF00069">
    <property type="entry name" value="Pkinase"/>
    <property type="match status" value="1"/>
</dbReference>
<evidence type="ECO:0000256" key="17">
    <source>
        <dbReference type="PROSITE-ProRule" id="PRU10141"/>
    </source>
</evidence>
<keyword evidence="13 18" id="KW-1133">Transmembrane helix</keyword>
<dbReference type="CDD" id="cd06899">
    <property type="entry name" value="lectin_legume_LecRK_Arcelin_ConA"/>
    <property type="match status" value="1"/>
</dbReference>
<evidence type="ECO:0000256" key="4">
    <source>
        <dbReference type="ARBA" id="ARBA00012513"/>
    </source>
</evidence>
<keyword evidence="7 18" id="KW-0812">Transmembrane</keyword>
<keyword evidence="6" id="KW-0808">Transferase</keyword>
<dbReference type="AlphaFoldDB" id="A0A0D9ZDR2"/>
<dbReference type="InterPro" id="IPR008271">
    <property type="entry name" value="Ser/Thr_kinase_AS"/>
</dbReference>
<evidence type="ECO:0000256" key="6">
    <source>
        <dbReference type="ARBA" id="ARBA00022679"/>
    </source>
</evidence>
<dbReference type="GO" id="GO:0005524">
    <property type="term" value="F:ATP binding"/>
    <property type="evidence" value="ECO:0007669"/>
    <property type="project" value="UniProtKB-UniRule"/>
</dbReference>
<organism evidence="21">
    <name type="scientific">Oryza glumipatula</name>
    <dbReference type="NCBI Taxonomy" id="40148"/>
    <lineage>
        <taxon>Eukaryota</taxon>
        <taxon>Viridiplantae</taxon>
        <taxon>Streptophyta</taxon>
        <taxon>Embryophyta</taxon>
        <taxon>Tracheophyta</taxon>
        <taxon>Spermatophyta</taxon>
        <taxon>Magnoliopsida</taxon>
        <taxon>Liliopsida</taxon>
        <taxon>Poales</taxon>
        <taxon>Poaceae</taxon>
        <taxon>BOP clade</taxon>
        <taxon>Oryzoideae</taxon>
        <taxon>Oryzeae</taxon>
        <taxon>Oryzinae</taxon>
        <taxon>Oryza</taxon>
    </lineage>
</organism>
<evidence type="ECO:0000256" key="3">
    <source>
        <dbReference type="ARBA" id="ARBA00010217"/>
    </source>
</evidence>
<dbReference type="EnsemblPlants" id="OGLUM03G35450.1">
    <property type="protein sequence ID" value="OGLUM03G35450.1"/>
    <property type="gene ID" value="OGLUM03G35450"/>
</dbReference>
<feature type="domain" description="Protein kinase" evidence="20">
    <location>
        <begin position="352"/>
        <end position="624"/>
    </location>
</feature>
<evidence type="ECO:0000256" key="7">
    <source>
        <dbReference type="ARBA" id="ARBA00022692"/>
    </source>
</evidence>
<feature type="signal peptide" evidence="19">
    <location>
        <begin position="1"/>
        <end position="19"/>
    </location>
</feature>
<feature type="binding site" evidence="17">
    <location>
        <position position="382"/>
    </location>
    <ligand>
        <name>ATP</name>
        <dbReference type="ChEBI" id="CHEBI:30616"/>
    </ligand>
</feature>
<reference evidence="21" key="1">
    <citation type="submission" date="2015-04" db="UniProtKB">
        <authorList>
            <consortium name="EnsemblPlants"/>
        </authorList>
    </citation>
    <scope>IDENTIFICATION</scope>
</reference>
<proteinExistence type="inferred from homology"/>
<reference evidence="21" key="2">
    <citation type="submission" date="2018-05" db="EMBL/GenBank/DDBJ databases">
        <title>OgluRS3 (Oryza glumaepatula Reference Sequence Version 3).</title>
        <authorList>
            <person name="Zhang J."/>
            <person name="Kudrna D."/>
            <person name="Lee S."/>
            <person name="Talag J."/>
            <person name="Welchert J."/>
            <person name="Wing R.A."/>
        </authorList>
    </citation>
    <scope>NUCLEOTIDE SEQUENCE [LARGE SCALE GENOMIC DNA]</scope>
</reference>
<dbReference type="FunFam" id="1.10.510.10:FF:000517">
    <property type="entry name" value="Putative receptor kinase Lecrk"/>
    <property type="match status" value="1"/>
</dbReference>
<evidence type="ECO:0000256" key="5">
    <source>
        <dbReference type="ARBA" id="ARBA00022527"/>
    </source>
</evidence>
<dbReference type="SUPFAM" id="SSF56112">
    <property type="entry name" value="Protein kinase-like (PK-like)"/>
    <property type="match status" value="1"/>
</dbReference>